<protein>
    <recommendedName>
        <fullName evidence="1">YtkA-like domain-containing protein</fullName>
    </recommendedName>
</protein>
<gene>
    <name evidence="2" type="ORF">KDI_07810</name>
</gene>
<feature type="domain" description="YtkA-like" evidence="1">
    <location>
        <begin position="41"/>
        <end position="125"/>
    </location>
</feature>
<evidence type="ECO:0000259" key="1">
    <source>
        <dbReference type="Pfam" id="PF13115"/>
    </source>
</evidence>
<dbReference type="InterPro" id="IPR032693">
    <property type="entry name" value="YtkA-like_dom"/>
</dbReference>
<name>A0A5A5T741_9CHLR</name>
<accession>A0A5A5T741</accession>
<dbReference type="RefSeq" id="WP_149400251.1">
    <property type="nucleotide sequence ID" value="NZ_BIXY01000007.1"/>
</dbReference>
<proteinExistence type="predicted"/>
<sequence length="146" mass="15589">MKRRQLLILMLGIALLILFTVLATSLDSLFPPPTSATVQVAQAGPYQISFSVNPNPPHVAQVAALTVHIINKETQQSIDNAHVTLAISMLTMDMGTDTVTAQSQASGMYRGTYQFSMSGSWAVHIAIAMPGQPVQSTSFDVTVANS</sequence>
<dbReference type="Proteomes" id="UP000322530">
    <property type="component" value="Unassembled WGS sequence"/>
</dbReference>
<dbReference type="OrthoDB" id="161973at2"/>
<organism evidence="2 3">
    <name type="scientific">Dictyobacter arantiisoli</name>
    <dbReference type="NCBI Taxonomy" id="2014874"/>
    <lineage>
        <taxon>Bacteria</taxon>
        <taxon>Bacillati</taxon>
        <taxon>Chloroflexota</taxon>
        <taxon>Ktedonobacteria</taxon>
        <taxon>Ktedonobacterales</taxon>
        <taxon>Dictyobacteraceae</taxon>
        <taxon>Dictyobacter</taxon>
    </lineage>
</organism>
<keyword evidence="3" id="KW-1185">Reference proteome</keyword>
<evidence type="ECO:0000313" key="3">
    <source>
        <dbReference type="Proteomes" id="UP000322530"/>
    </source>
</evidence>
<dbReference type="Pfam" id="PF13115">
    <property type="entry name" value="YtkA"/>
    <property type="match status" value="1"/>
</dbReference>
<comment type="caution">
    <text evidence="2">The sequence shown here is derived from an EMBL/GenBank/DDBJ whole genome shotgun (WGS) entry which is preliminary data.</text>
</comment>
<evidence type="ECO:0000313" key="2">
    <source>
        <dbReference type="EMBL" id="GCF07217.1"/>
    </source>
</evidence>
<reference evidence="2 3" key="1">
    <citation type="submission" date="2019-01" db="EMBL/GenBank/DDBJ databases">
        <title>Draft genome sequence of Dictyobacter sp. Uno17.</title>
        <authorList>
            <person name="Wang C.M."/>
            <person name="Zheng Y."/>
            <person name="Sakai Y."/>
            <person name="Abe K."/>
            <person name="Yokota A."/>
            <person name="Yabe S."/>
        </authorList>
    </citation>
    <scope>NUCLEOTIDE SEQUENCE [LARGE SCALE GENOMIC DNA]</scope>
    <source>
        <strain evidence="2 3">Uno17</strain>
    </source>
</reference>
<dbReference type="AlphaFoldDB" id="A0A5A5T741"/>
<dbReference type="EMBL" id="BIXY01000007">
    <property type="protein sequence ID" value="GCF07217.1"/>
    <property type="molecule type" value="Genomic_DNA"/>
</dbReference>